<evidence type="ECO:0000313" key="1">
    <source>
        <dbReference type="EMBL" id="GAV00334.1"/>
    </source>
</evidence>
<comment type="caution">
    <text evidence="1">The sequence shown here is derived from an EMBL/GenBank/DDBJ whole genome shotgun (WGS) entry which is preliminary data.</text>
</comment>
<keyword evidence="2" id="KW-1185">Reference proteome</keyword>
<organism evidence="1 2">
    <name type="scientific">Ramazzottius varieornatus</name>
    <name type="common">Water bear</name>
    <name type="synonym">Tardigrade</name>
    <dbReference type="NCBI Taxonomy" id="947166"/>
    <lineage>
        <taxon>Eukaryota</taxon>
        <taxon>Metazoa</taxon>
        <taxon>Ecdysozoa</taxon>
        <taxon>Tardigrada</taxon>
        <taxon>Eutardigrada</taxon>
        <taxon>Parachela</taxon>
        <taxon>Hypsibioidea</taxon>
        <taxon>Ramazzottiidae</taxon>
        <taxon>Ramazzottius</taxon>
    </lineage>
</organism>
<accession>A0A1D1VN34</accession>
<sequence>MPKTRSETRAEAALAKKLKQEPAEEGAYSLDGFEQELCGDDEVHLVHEIFQRAPLTFYKRSSVVWTPIRPLINTARTSSTLCKKRLLVRYPAVGELCQSGKLYTFIRPLHLLGDRSKAY</sequence>
<dbReference type="Proteomes" id="UP000186922">
    <property type="component" value="Unassembled WGS sequence"/>
</dbReference>
<gene>
    <name evidence="1" type="primary">RvY_11201</name>
    <name evidence="1" type="synonym">RvY_11201.1</name>
    <name evidence="1" type="ORF">RvY_11201-1</name>
</gene>
<protein>
    <submittedName>
        <fullName evidence="1">Uncharacterized protein</fullName>
    </submittedName>
</protein>
<evidence type="ECO:0000313" key="2">
    <source>
        <dbReference type="Proteomes" id="UP000186922"/>
    </source>
</evidence>
<dbReference type="AlphaFoldDB" id="A0A1D1VN34"/>
<proteinExistence type="predicted"/>
<name>A0A1D1VN34_RAMVA</name>
<reference evidence="1 2" key="1">
    <citation type="journal article" date="2016" name="Nat. Commun.">
        <title>Extremotolerant tardigrade genome and improved radiotolerance of human cultured cells by tardigrade-unique protein.</title>
        <authorList>
            <person name="Hashimoto T."/>
            <person name="Horikawa D.D."/>
            <person name="Saito Y."/>
            <person name="Kuwahara H."/>
            <person name="Kozuka-Hata H."/>
            <person name="Shin-I T."/>
            <person name="Minakuchi Y."/>
            <person name="Ohishi K."/>
            <person name="Motoyama A."/>
            <person name="Aizu T."/>
            <person name="Enomoto A."/>
            <person name="Kondo K."/>
            <person name="Tanaka S."/>
            <person name="Hara Y."/>
            <person name="Koshikawa S."/>
            <person name="Sagara H."/>
            <person name="Miura T."/>
            <person name="Yokobori S."/>
            <person name="Miyagawa K."/>
            <person name="Suzuki Y."/>
            <person name="Kubo T."/>
            <person name="Oyama M."/>
            <person name="Kohara Y."/>
            <person name="Fujiyama A."/>
            <person name="Arakawa K."/>
            <person name="Katayama T."/>
            <person name="Toyoda A."/>
            <person name="Kunieda T."/>
        </authorList>
    </citation>
    <scope>NUCLEOTIDE SEQUENCE [LARGE SCALE GENOMIC DNA]</scope>
    <source>
        <strain evidence="1 2">YOKOZUNA-1</strain>
    </source>
</reference>
<dbReference type="EMBL" id="BDGG01000006">
    <property type="protein sequence ID" value="GAV00334.1"/>
    <property type="molecule type" value="Genomic_DNA"/>
</dbReference>